<feature type="transmembrane region" description="Helical" evidence="8">
    <location>
        <begin position="106"/>
        <end position="131"/>
    </location>
</feature>
<feature type="transmembrane region" description="Helical" evidence="8">
    <location>
        <begin position="331"/>
        <end position="350"/>
    </location>
</feature>
<proteinExistence type="predicted"/>
<evidence type="ECO:0000256" key="8">
    <source>
        <dbReference type="SAM" id="Phobius"/>
    </source>
</evidence>
<feature type="non-terminal residue" evidence="11">
    <location>
        <position position="1"/>
    </location>
</feature>
<evidence type="ECO:0000256" key="3">
    <source>
        <dbReference type="ARBA" id="ARBA00022741"/>
    </source>
</evidence>
<dbReference type="PANTHER" id="PTHR24221:SF654">
    <property type="entry name" value="ATP-BINDING CASSETTE SUB-FAMILY B MEMBER 6"/>
    <property type="match status" value="1"/>
</dbReference>
<feature type="domain" description="ABC transporter" evidence="9">
    <location>
        <begin position="418"/>
        <end position="652"/>
    </location>
</feature>
<evidence type="ECO:0000256" key="6">
    <source>
        <dbReference type="ARBA" id="ARBA00023136"/>
    </source>
</evidence>
<dbReference type="InterPro" id="IPR027417">
    <property type="entry name" value="P-loop_NTPase"/>
</dbReference>
<dbReference type="Gene3D" id="3.40.50.300">
    <property type="entry name" value="P-loop containing nucleotide triphosphate hydrolases"/>
    <property type="match status" value="1"/>
</dbReference>
<keyword evidence="2 8" id="KW-0812">Transmembrane</keyword>
<dbReference type="Proteomes" id="UP000886251">
    <property type="component" value="Unassembled WGS sequence"/>
</dbReference>
<dbReference type="GO" id="GO:0034040">
    <property type="term" value="F:ATPase-coupled lipid transmembrane transporter activity"/>
    <property type="evidence" value="ECO:0007669"/>
    <property type="project" value="TreeGrafter"/>
</dbReference>
<dbReference type="InterPro" id="IPR036640">
    <property type="entry name" value="ABC1_TM_sf"/>
</dbReference>
<protein>
    <submittedName>
        <fullName evidence="11">ABC transporter ATP-binding protein</fullName>
    </submittedName>
</protein>
<dbReference type="PROSITE" id="PS50893">
    <property type="entry name" value="ABC_TRANSPORTER_2"/>
    <property type="match status" value="1"/>
</dbReference>
<dbReference type="Pfam" id="PF00664">
    <property type="entry name" value="ABC_membrane"/>
    <property type="match status" value="1"/>
</dbReference>
<dbReference type="SMART" id="SM00382">
    <property type="entry name" value="AAA"/>
    <property type="match status" value="1"/>
</dbReference>
<dbReference type="Gene3D" id="1.20.1560.10">
    <property type="entry name" value="ABC transporter type 1, transmembrane domain"/>
    <property type="match status" value="1"/>
</dbReference>
<dbReference type="SUPFAM" id="SSF90123">
    <property type="entry name" value="ABC transporter transmembrane region"/>
    <property type="match status" value="1"/>
</dbReference>
<dbReference type="SUPFAM" id="SSF52540">
    <property type="entry name" value="P-loop containing nucleoside triphosphate hydrolases"/>
    <property type="match status" value="1"/>
</dbReference>
<feature type="transmembrane region" description="Helical" evidence="8">
    <location>
        <begin position="143"/>
        <end position="162"/>
    </location>
</feature>
<feature type="compositionally biased region" description="Low complexity" evidence="7">
    <location>
        <begin position="69"/>
        <end position="81"/>
    </location>
</feature>
<evidence type="ECO:0000256" key="4">
    <source>
        <dbReference type="ARBA" id="ARBA00022840"/>
    </source>
</evidence>
<feature type="domain" description="ABC transmembrane type-1" evidence="10">
    <location>
        <begin position="107"/>
        <end position="385"/>
    </location>
</feature>
<comment type="subcellular location">
    <subcellularLocation>
        <location evidence="1">Cell membrane</location>
        <topology evidence="1">Multi-pass membrane protein</topology>
    </subcellularLocation>
</comment>
<feature type="transmembrane region" description="Helical" evidence="8">
    <location>
        <begin position="224"/>
        <end position="244"/>
    </location>
</feature>
<keyword evidence="5 8" id="KW-1133">Transmembrane helix</keyword>
<dbReference type="InterPro" id="IPR003593">
    <property type="entry name" value="AAA+_ATPase"/>
</dbReference>
<feature type="transmembrane region" description="Helical" evidence="8">
    <location>
        <begin position="250"/>
        <end position="267"/>
    </location>
</feature>
<sequence length="671" mass="72511">SSLTGSMGCCSPRRMPWGRWPAPAPWSAWACAWSDSAAHSPPRPWPFARPRPRPARRCSPARPWRHPASSSGCSSGSTTPCPGRLPVDSPASMLPSLFAPGRSGRFALLLGIGAGQAVCVIAAALAVRQIFHLLSQEGTESGSALALAATSLLAASILLGGLRMAERVVSERLGQSYIGDLRLSLFDRLAALAPRSLFRRSRGAVMLRFVGDLTALRQWVSLGLARLLVAGATCTILLTVLLVIDWRLGTAAGLVLLAGGILAMRVGERLHAVIGEARRHRSRLAANVNEKIASMPVVQIFGQVQRERRRLRQQSRNLAGSMVERARMTGALRAITETTGAVVMGLVLIVGSREVAAGRITVATLVAVIAIIGLMIPPLRDLGRVHEYWKGAQVARDKISRFLELPTLVPESPGARRLRQGEGRLRFQRVTLYGSLQQVSATAGAGRLVVVTGANGAGKSTLLALAARLIDPDRGRVILDGRNIADVRLSSLRRAIGMVGPDLPLLRGSLMRNLCYRHPRADATELQRIIELCGVDHILEQLPEGLGTRIQEGGLNLSTGQRQRIALARAMLGQPRLLLLDEVDAFLDPAGTAILERVLEQFEGTVLMVTQRPERMARADDIWVLEQGILRRRPPAGPVSGRVGIAASADTGRFPRHVDDRDRPRRTGAWR</sequence>
<evidence type="ECO:0000256" key="2">
    <source>
        <dbReference type="ARBA" id="ARBA00022692"/>
    </source>
</evidence>
<accession>A0A831RNE1</accession>
<dbReference type="GO" id="GO:0140359">
    <property type="term" value="F:ABC-type transporter activity"/>
    <property type="evidence" value="ECO:0007669"/>
    <property type="project" value="InterPro"/>
</dbReference>
<dbReference type="GO" id="GO:0005524">
    <property type="term" value="F:ATP binding"/>
    <property type="evidence" value="ECO:0007669"/>
    <property type="project" value="UniProtKB-KW"/>
</dbReference>
<dbReference type="PROSITE" id="PS50929">
    <property type="entry name" value="ABC_TM1F"/>
    <property type="match status" value="1"/>
</dbReference>
<dbReference type="GO" id="GO:0016887">
    <property type="term" value="F:ATP hydrolysis activity"/>
    <property type="evidence" value="ECO:0007669"/>
    <property type="project" value="InterPro"/>
</dbReference>
<organism evidence="11">
    <name type="scientific">Sedimenticola thiotaurini</name>
    <dbReference type="NCBI Taxonomy" id="1543721"/>
    <lineage>
        <taxon>Bacteria</taxon>
        <taxon>Pseudomonadati</taxon>
        <taxon>Pseudomonadota</taxon>
        <taxon>Gammaproteobacteria</taxon>
        <taxon>Chromatiales</taxon>
        <taxon>Sedimenticolaceae</taxon>
        <taxon>Sedimenticola</taxon>
    </lineage>
</organism>
<evidence type="ECO:0000259" key="10">
    <source>
        <dbReference type="PROSITE" id="PS50929"/>
    </source>
</evidence>
<keyword evidence="6 8" id="KW-0472">Membrane</keyword>
<keyword evidence="4 11" id="KW-0067">ATP-binding</keyword>
<dbReference type="InterPro" id="IPR003439">
    <property type="entry name" value="ABC_transporter-like_ATP-bd"/>
</dbReference>
<dbReference type="InterPro" id="IPR039421">
    <property type="entry name" value="Type_1_exporter"/>
</dbReference>
<keyword evidence="3" id="KW-0547">Nucleotide-binding</keyword>
<reference evidence="11" key="1">
    <citation type="journal article" date="2020" name="mSystems">
        <title>Genome- and Community-Level Interaction Insights into Carbon Utilization and Element Cycling Functions of Hydrothermarchaeota in Hydrothermal Sediment.</title>
        <authorList>
            <person name="Zhou Z."/>
            <person name="Liu Y."/>
            <person name="Xu W."/>
            <person name="Pan J."/>
            <person name="Luo Z.H."/>
            <person name="Li M."/>
        </authorList>
    </citation>
    <scope>NUCLEOTIDE SEQUENCE [LARGE SCALE GENOMIC DNA]</scope>
    <source>
        <strain evidence="11">HyVt-443</strain>
    </source>
</reference>
<evidence type="ECO:0000256" key="5">
    <source>
        <dbReference type="ARBA" id="ARBA00022989"/>
    </source>
</evidence>
<dbReference type="GO" id="GO:0005886">
    <property type="term" value="C:plasma membrane"/>
    <property type="evidence" value="ECO:0007669"/>
    <property type="project" value="UniProtKB-SubCell"/>
</dbReference>
<feature type="transmembrane region" description="Helical" evidence="8">
    <location>
        <begin position="356"/>
        <end position="376"/>
    </location>
</feature>
<comment type="caution">
    <text evidence="11">The sequence shown here is derived from an EMBL/GenBank/DDBJ whole genome shotgun (WGS) entry which is preliminary data.</text>
</comment>
<dbReference type="Pfam" id="PF00005">
    <property type="entry name" value="ABC_tran"/>
    <property type="match status" value="1"/>
</dbReference>
<dbReference type="CDD" id="cd07346">
    <property type="entry name" value="ABC_6TM_exporters"/>
    <property type="match status" value="1"/>
</dbReference>
<name>A0A831RNE1_9GAMM</name>
<evidence type="ECO:0000259" key="9">
    <source>
        <dbReference type="PROSITE" id="PS50893"/>
    </source>
</evidence>
<evidence type="ECO:0000313" key="11">
    <source>
        <dbReference type="EMBL" id="HEB96044.1"/>
    </source>
</evidence>
<dbReference type="PANTHER" id="PTHR24221">
    <property type="entry name" value="ATP-BINDING CASSETTE SUB-FAMILY B"/>
    <property type="match status" value="1"/>
</dbReference>
<evidence type="ECO:0000256" key="7">
    <source>
        <dbReference type="SAM" id="MobiDB-lite"/>
    </source>
</evidence>
<feature type="region of interest" description="Disordered" evidence="7">
    <location>
        <begin position="37"/>
        <end position="81"/>
    </location>
</feature>
<dbReference type="EMBL" id="DRKP01000071">
    <property type="protein sequence ID" value="HEB96044.1"/>
    <property type="molecule type" value="Genomic_DNA"/>
</dbReference>
<gene>
    <name evidence="11" type="ORF">ENI96_06415</name>
</gene>
<evidence type="ECO:0000256" key="1">
    <source>
        <dbReference type="ARBA" id="ARBA00004651"/>
    </source>
</evidence>
<dbReference type="InterPro" id="IPR011527">
    <property type="entry name" value="ABC1_TM_dom"/>
</dbReference>
<feature type="region of interest" description="Disordered" evidence="7">
    <location>
        <begin position="650"/>
        <end position="671"/>
    </location>
</feature>
<feature type="compositionally biased region" description="Basic and acidic residues" evidence="7">
    <location>
        <begin position="656"/>
        <end position="665"/>
    </location>
</feature>
<dbReference type="AlphaFoldDB" id="A0A831RNE1"/>